<dbReference type="OrthoDB" id="5393606at2759"/>
<keyword evidence="10" id="KW-1185">Reference proteome</keyword>
<feature type="transmembrane region" description="Helical" evidence="7">
    <location>
        <begin position="185"/>
        <end position="203"/>
    </location>
</feature>
<gene>
    <name evidence="9" type="ORF">EJ04DRAFT_452918</name>
</gene>
<proteinExistence type="inferred from homology"/>
<evidence type="ECO:0000313" key="10">
    <source>
        <dbReference type="Proteomes" id="UP000799444"/>
    </source>
</evidence>
<dbReference type="AlphaFoldDB" id="A0A9P4QG41"/>
<feature type="transmembrane region" description="Helical" evidence="7">
    <location>
        <begin position="255"/>
        <end position="278"/>
    </location>
</feature>
<dbReference type="PANTHER" id="PTHR33048:SF157">
    <property type="entry name" value="INTEGRAL MEMBRANE PROTEIN"/>
    <property type="match status" value="1"/>
</dbReference>
<feature type="region of interest" description="Disordered" evidence="6">
    <location>
        <begin position="310"/>
        <end position="330"/>
    </location>
</feature>
<comment type="similarity">
    <text evidence="5">Belongs to the SAT4 family.</text>
</comment>
<evidence type="ECO:0000313" key="9">
    <source>
        <dbReference type="EMBL" id="KAF2726648.1"/>
    </source>
</evidence>
<name>A0A9P4QG41_9PLEO</name>
<comment type="caution">
    <text evidence="9">The sequence shown here is derived from an EMBL/GenBank/DDBJ whole genome shotgun (WGS) entry which is preliminary data.</text>
</comment>
<evidence type="ECO:0000256" key="3">
    <source>
        <dbReference type="ARBA" id="ARBA00022989"/>
    </source>
</evidence>
<feature type="transmembrane region" description="Helical" evidence="7">
    <location>
        <begin position="12"/>
        <end position="30"/>
    </location>
</feature>
<feature type="transmembrane region" description="Helical" evidence="7">
    <location>
        <begin position="215"/>
        <end position="235"/>
    </location>
</feature>
<keyword evidence="4 7" id="KW-0472">Membrane</keyword>
<feature type="domain" description="Rhodopsin" evidence="8">
    <location>
        <begin position="28"/>
        <end position="279"/>
    </location>
</feature>
<dbReference type="InterPro" id="IPR049326">
    <property type="entry name" value="Rhodopsin_dom_fungi"/>
</dbReference>
<feature type="transmembrane region" description="Helical" evidence="7">
    <location>
        <begin position="130"/>
        <end position="153"/>
    </location>
</feature>
<comment type="subcellular location">
    <subcellularLocation>
        <location evidence="1">Membrane</location>
        <topology evidence="1">Multi-pass membrane protein</topology>
    </subcellularLocation>
</comment>
<organism evidence="9 10">
    <name type="scientific">Polyplosphaeria fusca</name>
    <dbReference type="NCBI Taxonomy" id="682080"/>
    <lineage>
        <taxon>Eukaryota</taxon>
        <taxon>Fungi</taxon>
        <taxon>Dikarya</taxon>
        <taxon>Ascomycota</taxon>
        <taxon>Pezizomycotina</taxon>
        <taxon>Dothideomycetes</taxon>
        <taxon>Pleosporomycetidae</taxon>
        <taxon>Pleosporales</taxon>
        <taxon>Tetraplosphaeriaceae</taxon>
        <taxon>Polyplosphaeria</taxon>
    </lineage>
</organism>
<evidence type="ECO:0000256" key="4">
    <source>
        <dbReference type="ARBA" id="ARBA00023136"/>
    </source>
</evidence>
<sequence length="344" mass="37898">MFYDAPSVSALYRSIIPLLVLDIVVVALRFSTRRKLNQKISIDDWLMIPALVGVIGMASIYFNGLGKKALGYQWMITPPSGTDVTSPDFQSEVSSLIIFAATNGFVKLSVLAMYKRIFVIAPSWRNARNIFFAVTMTIIGMWAVAFTFTYMFMCGVDYDIMWNAETQVVLQKCVNTFMVAYSHSISDFITDALVILIPLPFIWQLHLPLGRKLGVCFVFLLGVLSTAASGVRLAFQIWGSHQMTGDEELIITTEIFWINIEIVIGVIAACLPTLPGLFKTLSVASMVRSVQAMFSVDSVGSTGSLTGHKNSKDLKGLEKGSPHDDWKSGEVEITTQCTQGTTAV</sequence>
<dbReference type="Pfam" id="PF20684">
    <property type="entry name" value="Fung_rhodopsin"/>
    <property type="match status" value="1"/>
</dbReference>
<dbReference type="Proteomes" id="UP000799444">
    <property type="component" value="Unassembled WGS sequence"/>
</dbReference>
<accession>A0A9P4QG41</accession>
<evidence type="ECO:0000256" key="6">
    <source>
        <dbReference type="SAM" id="MobiDB-lite"/>
    </source>
</evidence>
<dbReference type="EMBL" id="ML996417">
    <property type="protein sequence ID" value="KAF2726648.1"/>
    <property type="molecule type" value="Genomic_DNA"/>
</dbReference>
<reference evidence="9" key="1">
    <citation type="journal article" date="2020" name="Stud. Mycol.">
        <title>101 Dothideomycetes genomes: a test case for predicting lifestyles and emergence of pathogens.</title>
        <authorList>
            <person name="Haridas S."/>
            <person name="Albert R."/>
            <person name="Binder M."/>
            <person name="Bloem J."/>
            <person name="Labutti K."/>
            <person name="Salamov A."/>
            <person name="Andreopoulos B."/>
            <person name="Baker S."/>
            <person name="Barry K."/>
            <person name="Bills G."/>
            <person name="Bluhm B."/>
            <person name="Cannon C."/>
            <person name="Castanera R."/>
            <person name="Culley D."/>
            <person name="Daum C."/>
            <person name="Ezra D."/>
            <person name="Gonzalez J."/>
            <person name="Henrissat B."/>
            <person name="Kuo A."/>
            <person name="Liang C."/>
            <person name="Lipzen A."/>
            <person name="Lutzoni F."/>
            <person name="Magnuson J."/>
            <person name="Mondo S."/>
            <person name="Nolan M."/>
            <person name="Ohm R."/>
            <person name="Pangilinan J."/>
            <person name="Park H.-J."/>
            <person name="Ramirez L."/>
            <person name="Alfaro M."/>
            <person name="Sun H."/>
            <person name="Tritt A."/>
            <person name="Yoshinaga Y."/>
            <person name="Zwiers L.-H."/>
            <person name="Turgeon B."/>
            <person name="Goodwin S."/>
            <person name="Spatafora J."/>
            <person name="Crous P."/>
            <person name="Grigoriev I."/>
        </authorList>
    </citation>
    <scope>NUCLEOTIDE SEQUENCE</scope>
    <source>
        <strain evidence="9">CBS 125425</strain>
    </source>
</reference>
<dbReference type="PANTHER" id="PTHR33048">
    <property type="entry name" value="PTH11-LIKE INTEGRAL MEMBRANE PROTEIN (AFU_ORTHOLOGUE AFUA_5G11245)"/>
    <property type="match status" value="1"/>
</dbReference>
<evidence type="ECO:0000256" key="5">
    <source>
        <dbReference type="ARBA" id="ARBA00038359"/>
    </source>
</evidence>
<keyword evidence="3 7" id="KW-1133">Transmembrane helix</keyword>
<evidence type="ECO:0000256" key="7">
    <source>
        <dbReference type="SAM" id="Phobius"/>
    </source>
</evidence>
<evidence type="ECO:0000256" key="1">
    <source>
        <dbReference type="ARBA" id="ARBA00004141"/>
    </source>
</evidence>
<feature type="transmembrane region" description="Helical" evidence="7">
    <location>
        <begin position="42"/>
        <end position="62"/>
    </location>
</feature>
<dbReference type="InterPro" id="IPR052337">
    <property type="entry name" value="SAT4-like"/>
</dbReference>
<dbReference type="GO" id="GO:0016020">
    <property type="term" value="C:membrane"/>
    <property type="evidence" value="ECO:0007669"/>
    <property type="project" value="UniProtKB-SubCell"/>
</dbReference>
<evidence type="ECO:0000259" key="8">
    <source>
        <dbReference type="Pfam" id="PF20684"/>
    </source>
</evidence>
<protein>
    <recommendedName>
        <fullName evidence="8">Rhodopsin domain-containing protein</fullName>
    </recommendedName>
</protein>
<keyword evidence="2 7" id="KW-0812">Transmembrane</keyword>
<evidence type="ECO:0000256" key="2">
    <source>
        <dbReference type="ARBA" id="ARBA00022692"/>
    </source>
</evidence>
<feature type="transmembrane region" description="Helical" evidence="7">
    <location>
        <begin position="96"/>
        <end position="118"/>
    </location>
</feature>